<keyword evidence="1" id="KW-0349">Heme</keyword>
<dbReference type="PANTHER" id="PTHR36843:SF1">
    <property type="entry name" value="COPROHEME DECARBOXYLASE"/>
    <property type="match status" value="1"/>
</dbReference>
<evidence type="ECO:0000256" key="1">
    <source>
        <dbReference type="ARBA" id="ARBA00022617"/>
    </source>
</evidence>
<dbReference type="SUPFAM" id="SSF54909">
    <property type="entry name" value="Dimeric alpha+beta barrel"/>
    <property type="match status" value="1"/>
</dbReference>
<sequence length="233" mass="25864">MPGIVQAMTSQSEPVTPSTGLTVLHLFCHNSEHLDNEAFVSAVKAAEGEGAQVITAAMLGHKCDVAVMALHADMRVLRRLQTRIQVAGLTVSDSYVSITEVSEYAKGMPAEMLQPRLYPVLPPEGKHAFCFYPMSKRREQGANWFTLPYDERVELMQDHGKSGRTFAGRIVQLITGSTGLDEFEWGVTLFGHHVDDLKDVVYTMRFDRASAIYADFGQFYVGMITPVEQVFAD</sequence>
<keyword evidence="3" id="KW-0408">Iron</keyword>
<keyword evidence="2" id="KW-0479">Metal-binding</keyword>
<gene>
    <name evidence="4" type="ORF">UFOPK3376_02803</name>
</gene>
<name>A0A6J7FCG6_9ZZZZ</name>
<dbReference type="PANTHER" id="PTHR36843">
    <property type="entry name" value="HEME-DEPENDENT PEROXIDASE YWFI-RELATED"/>
    <property type="match status" value="1"/>
</dbReference>
<dbReference type="GO" id="GO:0016491">
    <property type="term" value="F:oxidoreductase activity"/>
    <property type="evidence" value="ECO:0007669"/>
    <property type="project" value="InterPro"/>
</dbReference>
<accession>A0A6J7FCG6</accession>
<reference evidence="4" key="1">
    <citation type="submission" date="2020-05" db="EMBL/GenBank/DDBJ databases">
        <authorList>
            <person name="Chiriac C."/>
            <person name="Salcher M."/>
            <person name="Ghai R."/>
            <person name="Kavagutti S V."/>
        </authorList>
    </citation>
    <scope>NUCLEOTIDE SEQUENCE</scope>
</reference>
<protein>
    <submittedName>
        <fullName evidence="4">Unannotated protein</fullName>
    </submittedName>
</protein>
<dbReference type="EMBL" id="CAFBLP010000106">
    <property type="protein sequence ID" value="CAB4890670.1"/>
    <property type="molecule type" value="Genomic_DNA"/>
</dbReference>
<dbReference type="GO" id="GO:0020037">
    <property type="term" value="F:heme binding"/>
    <property type="evidence" value="ECO:0007669"/>
    <property type="project" value="InterPro"/>
</dbReference>
<dbReference type="Pfam" id="PF06778">
    <property type="entry name" value="Chlor_dismutase"/>
    <property type="match status" value="1"/>
</dbReference>
<dbReference type="Gene3D" id="3.30.70.1030">
    <property type="entry name" value="Apc35880, domain 1"/>
    <property type="match status" value="2"/>
</dbReference>
<dbReference type="InterPro" id="IPR011008">
    <property type="entry name" value="Dimeric_a/b-barrel"/>
</dbReference>
<dbReference type="AlphaFoldDB" id="A0A6J7FCG6"/>
<dbReference type="GO" id="GO:0046872">
    <property type="term" value="F:metal ion binding"/>
    <property type="evidence" value="ECO:0007669"/>
    <property type="project" value="UniProtKB-KW"/>
</dbReference>
<evidence type="ECO:0000256" key="2">
    <source>
        <dbReference type="ARBA" id="ARBA00022723"/>
    </source>
</evidence>
<proteinExistence type="predicted"/>
<dbReference type="InterPro" id="IPR010644">
    <property type="entry name" value="ChdC/CLD"/>
</dbReference>
<evidence type="ECO:0000313" key="4">
    <source>
        <dbReference type="EMBL" id="CAB4890670.1"/>
    </source>
</evidence>
<evidence type="ECO:0000256" key="3">
    <source>
        <dbReference type="ARBA" id="ARBA00023004"/>
    </source>
</evidence>
<organism evidence="4">
    <name type="scientific">freshwater metagenome</name>
    <dbReference type="NCBI Taxonomy" id="449393"/>
    <lineage>
        <taxon>unclassified sequences</taxon>
        <taxon>metagenomes</taxon>
        <taxon>ecological metagenomes</taxon>
    </lineage>
</organism>